<evidence type="ECO:0000313" key="3">
    <source>
        <dbReference type="EMBL" id="OBZ77491.1"/>
    </source>
</evidence>
<evidence type="ECO:0000313" key="4">
    <source>
        <dbReference type="Proteomes" id="UP000092993"/>
    </source>
</evidence>
<gene>
    <name evidence="3" type="ORF">A0H81_02379</name>
</gene>
<keyword evidence="2" id="KW-1133">Transmembrane helix</keyword>
<proteinExistence type="predicted"/>
<comment type="caution">
    <text evidence="3">The sequence shown here is derived from an EMBL/GenBank/DDBJ whole genome shotgun (WGS) entry which is preliminary data.</text>
</comment>
<feature type="region of interest" description="Disordered" evidence="1">
    <location>
        <begin position="1"/>
        <end position="22"/>
    </location>
</feature>
<organism evidence="3 4">
    <name type="scientific">Grifola frondosa</name>
    <name type="common">Maitake</name>
    <name type="synonym">Polyporus frondosus</name>
    <dbReference type="NCBI Taxonomy" id="5627"/>
    <lineage>
        <taxon>Eukaryota</taxon>
        <taxon>Fungi</taxon>
        <taxon>Dikarya</taxon>
        <taxon>Basidiomycota</taxon>
        <taxon>Agaricomycotina</taxon>
        <taxon>Agaricomycetes</taxon>
        <taxon>Polyporales</taxon>
        <taxon>Grifolaceae</taxon>
        <taxon>Grifola</taxon>
    </lineage>
</organism>
<dbReference type="AlphaFoldDB" id="A0A1C7MKU8"/>
<protein>
    <submittedName>
        <fullName evidence="3">Uncharacterized protein</fullName>
    </submittedName>
</protein>
<keyword evidence="4" id="KW-1185">Reference proteome</keyword>
<evidence type="ECO:0000256" key="2">
    <source>
        <dbReference type="SAM" id="Phobius"/>
    </source>
</evidence>
<dbReference type="Proteomes" id="UP000092993">
    <property type="component" value="Unassembled WGS sequence"/>
</dbReference>
<sequence>MTEVGVSSSTSIITSSNSSVNKSKIATSTTGNIAPASADFSTAGPSKLSRACVIIGGVVGGATMMILAALIVSLFVRRPASRREFSSICFRVALVMRLWRSLSL</sequence>
<keyword evidence="2" id="KW-0472">Membrane</keyword>
<name>A0A1C7MKU8_GRIFR</name>
<dbReference type="EMBL" id="LUGG01000002">
    <property type="protein sequence ID" value="OBZ77491.1"/>
    <property type="molecule type" value="Genomic_DNA"/>
</dbReference>
<evidence type="ECO:0000256" key="1">
    <source>
        <dbReference type="SAM" id="MobiDB-lite"/>
    </source>
</evidence>
<reference evidence="3 4" key="1">
    <citation type="submission" date="2016-03" db="EMBL/GenBank/DDBJ databases">
        <title>Whole genome sequencing of Grifola frondosa 9006-11.</title>
        <authorList>
            <person name="Min B."/>
            <person name="Park H."/>
            <person name="Kim J.-G."/>
            <person name="Cho H."/>
            <person name="Oh Y.-L."/>
            <person name="Kong W.-S."/>
            <person name="Choi I.-G."/>
        </authorList>
    </citation>
    <scope>NUCLEOTIDE SEQUENCE [LARGE SCALE GENOMIC DNA]</scope>
    <source>
        <strain evidence="3 4">9006-11</strain>
    </source>
</reference>
<keyword evidence="2" id="KW-0812">Transmembrane</keyword>
<feature type="transmembrane region" description="Helical" evidence="2">
    <location>
        <begin position="53"/>
        <end position="76"/>
    </location>
</feature>
<accession>A0A1C7MKU8</accession>